<organism evidence="1 2">
    <name type="scientific">Rozella allomycis (strain CSF55)</name>
    <dbReference type="NCBI Taxonomy" id="988480"/>
    <lineage>
        <taxon>Eukaryota</taxon>
        <taxon>Fungi</taxon>
        <taxon>Fungi incertae sedis</taxon>
        <taxon>Cryptomycota</taxon>
        <taxon>Cryptomycota incertae sedis</taxon>
        <taxon>Rozella</taxon>
    </lineage>
</organism>
<gene>
    <name evidence="1" type="ORF">O9G_003210</name>
</gene>
<dbReference type="HOGENOM" id="CLU_2293280_0_0_1"/>
<sequence>MHANGKNYEGPDPRICIFAIYKIQSLDDKIVNVTRKIRLAVDVTKNRILETTQMIKNVKACINIDGMLRINAIILYKIGFANVDIKNDISSLEIKRLSVAK</sequence>
<accession>A0A075AY00</accession>
<dbReference type="Proteomes" id="UP000030755">
    <property type="component" value="Unassembled WGS sequence"/>
</dbReference>
<dbReference type="AlphaFoldDB" id="A0A075AY00"/>
<evidence type="ECO:0000313" key="1">
    <source>
        <dbReference type="EMBL" id="EPZ35024.1"/>
    </source>
</evidence>
<reference evidence="1 2" key="1">
    <citation type="journal article" date="2013" name="Curr. Biol.">
        <title>Shared signatures of parasitism and phylogenomics unite Cryptomycota and microsporidia.</title>
        <authorList>
            <person name="James T.Y."/>
            <person name="Pelin A."/>
            <person name="Bonen L."/>
            <person name="Ahrendt S."/>
            <person name="Sain D."/>
            <person name="Corradi N."/>
            <person name="Stajich J.E."/>
        </authorList>
    </citation>
    <scope>NUCLEOTIDE SEQUENCE [LARGE SCALE GENOMIC DNA]</scope>
    <source>
        <strain evidence="1 2">CSF55</strain>
    </source>
</reference>
<protein>
    <submittedName>
        <fullName evidence="1">Uncharacterized protein</fullName>
    </submittedName>
</protein>
<evidence type="ECO:0000313" key="2">
    <source>
        <dbReference type="Proteomes" id="UP000030755"/>
    </source>
</evidence>
<proteinExistence type="predicted"/>
<dbReference type="EMBL" id="KE560897">
    <property type="protein sequence ID" value="EPZ35024.1"/>
    <property type="molecule type" value="Genomic_DNA"/>
</dbReference>
<name>A0A075AY00_ROZAC</name>
<keyword evidence="2" id="KW-1185">Reference proteome</keyword>